<proteinExistence type="predicted"/>
<evidence type="ECO:0000256" key="1">
    <source>
        <dbReference type="ARBA" id="ARBA00004239"/>
    </source>
</evidence>
<dbReference type="GO" id="GO:0005576">
    <property type="term" value="C:extracellular region"/>
    <property type="evidence" value="ECO:0007669"/>
    <property type="project" value="UniProtKB-SubCell"/>
</dbReference>
<reference evidence="6 7" key="1">
    <citation type="journal article" date="2017" name="Nature">
        <title>The Apostasia genome and the evolution of orchids.</title>
        <authorList>
            <person name="Zhang G.Q."/>
            <person name="Liu K.W."/>
            <person name="Li Z."/>
            <person name="Lohaus R."/>
            <person name="Hsiao Y.Y."/>
            <person name="Niu S.C."/>
            <person name="Wang J.Y."/>
            <person name="Lin Y.C."/>
            <person name="Xu Q."/>
            <person name="Chen L.J."/>
            <person name="Yoshida K."/>
            <person name="Fujiwara S."/>
            <person name="Wang Z.W."/>
            <person name="Zhang Y.Q."/>
            <person name="Mitsuda N."/>
            <person name="Wang M."/>
            <person name="Liu G.H."/>
            <person name="Pecoraro L."/>
            <person name="Huang H.X."/>
            <person name="Xiao X.J."/>
            <person name="Lin M."/>
            <person name="Wu X.Y."/>
            <person name="Wu W.L."/>
            <person name="Chen Y.Y."/>
            <person name="Chang S.B."/>
            <person name="Sakamoto S."/>
            <person name="Ohme-Takagi M."/>
            <person name="Yagi M."/>
            <person name="Zeng S.J."/>
            <person name="Shen C.Y."/>
            <person name="Yeh C.M."/>
            <person name="Luo Y.B."/>
            <person name="Tsai W.C."/>
            <person name="Van de Peer Y."/>
            <person name="Liu Z.J."/>
        </authorList>
    </citation>
    <scope>NUCLEOTIDE SEQUENCE [LARGE SCALE GENOMIC DNA]</scope>
    <source>
        <strain evidence="7">cv. Shenzhen</strain>
        <tissue evidence="6">Stem</tissue>
    </source>
</reference>
<dbReference type="PANTHER" id="PTHR33599">
    <property type="entry name" value="PROTEIN IDA-LIKE 5"/>
    <property type="match status" value="1"/>
</dbReference>
<evidence type="ECO:0000256" key="5">
    <source>
        <dbReference type="SAM" id="SignalP"/>
    </source>
</evidence>
<feature type="region of interest" description="Disordered" evidence="4">
    <location>
        <begin position="54"/>
        <end position="76"/>
    </location>
</feature>
<dbReference type="AlphaFoldDB" id="A0A2H9ZUP2"/>
<evidence type="ECO:0000313" key="6">
    <source>
        <dbReference type="EMBL" id="PKA47015.1"/>
    </source>
</evidence>
<name>A0A2H9ZUP2_9ASPA</name>
<feature type="compositionally biased region" description="Polar residues" evidence="4">
    <location>
        <begin position="61"/>
        <end position="76"/>
    </location>
</feature>
<keyword evidence="3 5" id="KW-0732">Signal</keyword>
<dbReference type="GO" id="GO:0010227">
    <property type="term" value="P:floral organ abscission"/>
    <property type="evidence" value="ECO:0007669"/>
    <property type="project" value="InterPro"/>
</dbReference>
<gene>
    <name evidence="6" type="primary">IDL4</name>
    <name evidence="6" type="ORF">AXF42_Ash011689</name>
</gene>
<dbReference type="InterPro" id="IPR039639">
    <property type="entry name" value="IDA-like"/>
</dbReference>
<dbReference type="Proteomes" id="UP000236161">
    <property type="component" value="Unassembled WGS sequence"/>
</dbReference>
<evidence type="ECO:0000256" key="3">
    <source>
        <dbReference type="ARBA" id="ARBA00022729"/>
    </source>
</evidence>
<organism evidence="6 7">
    <name type="scientific">Apostasia shenzhenica</name>
    <dbReference type="NCBI Taxonomy" id="1088818"/>
    <lineage>
        <taxon>Eukaryota</taxon>
        <taxon>Viridiplantae</taxon>
        <taxon>Streptophyta</taxon>
        <taxon>Embryophyta</taxon>
        <taxon>Tracheophyta</taxon>
        <taxon>Spermatophyta</taxon>
        <taxon>Magnoliopsida</taxon>
        <taxon>Liliopsida</taxon>
        <taxon>Asparagales</taxon>
        <taxon>Orchidaceae</taxon>
        <taxon>Apostasioideae</taxon>
        <taxon>Apostasia</taxon>
    </lineage>
</organism>
<feature type="chain" id="PRO_5014193117" evidence="5">
    <location>
        <begin position="24"/>
        <end position="76"/>
    </location>
</feature>
<evidence type="ECO:0000256" key="2">
    <source>
        <dbReference type="ARBA" id="ARBA00022525"/>
    </source>
</evidence>
<sequence>MNLSPRCSLLLLFLLLLTASSCCHSNGGVQESSSSRPPQPADSRFFFGFLPRAMPVPPSGPSRQHNAVGLQATTHG</sequence>
<dbReference type="OrthoDB" id="1935957at2759"/>
<keyword evidence="7" id="KW-1185">Reference proteome</keyword>
<dbReference type="PROSITE" id="PS51257">
    <property type="entry name" value="PROKAR_LIPOPROTEIN"/>
    <property type="match status" value="1"/>
</dbReference>
<keyword evidence="2" id="KW-0964">Secreted</keyword>
<feature type="signal peptide" evidence="5">
    <location>
        <begin position="1"/>
        <end position="23"/>
    </location>
</feature>
<dbReference type="EMBL" id="KZ453612">
    <property type="protein sequence ID" value="PKA47015.1"/>
    <property type="molecule type" value="Genomic_DNA"/>
</dbReference>
<accession>A0A2H9ZUP2</accession>
<dbReference type="PANTHER" id="PTHR33599:SF20">
    <property type="entry name" value="PROTEIN IDA"/>
    <property type="match status" value="1"/>
</dbReference>
<comment type="subcellular location">
    <subcellularLocation>
        <location evidence="1">Secreted</location>
        <location evidence="1">Extracellular space</location>
    </subcellularLocation>
</comment>
<evidence type="ECO:0000256" key="4">
    <source>
        <dbReference type="SAM" id="MobiDB-lite"/>
    </source>
</evidence>
<evidence type="ECO:0000313" key="7">
    <source>
        <dbReference type="Proteomes" id="UP000236161"/>
    </source>
</evidence>
<protein>
    <submittedName>
        <fullName evidence="6">Protein IDA-like 4</fullName>
    </submittedName>
</protein>